<evidence type="ECO:0000256" key="5">
    <source>
        <dbReference type="SAM" id="Phobius"/>
    </source>
</evidence>
<dbReference type="SUPFAM" id="SSF103481">
    <property type="entry name" value="Multidrug resistance efflux transporter EmrE"/>
    <property type="match status" value="1"/>
</dbReference>
<comment type="subcellular location">
    <subcellularLocation>
        <location evidence="1">Membrane</location>
        <topology evidence="1">Multi-pass membrane protein</topology>
    </subcellularLocation>
</comment>
<keyword evidence="3 5" id="KW-1133">Transmembrane helix</keyword>
<evidence type="ECO:0000313" key="7">
    <source>
        <dbReference type="Proteomes" id="UP000017836"/>
    </source>
</evidence>
<accession>U5CY34</accession>
<organism evidence="6 7">
    <name type="scientific">Amborella trichopoda</name>
    <dbReference type="NCBI Taxonomy" id="13333"/>
    <lineage>
        <taxon>Eukaryota</taxon>
        <taxon>Viridiplantae</taxon>
        <taxon>Streptophyta</taxon>
        <taxon>Embryophyta</taxon>
        <taxon>Tracheophyta</taxon>
        <taxon>Spermatophyta</taxon>
        <taxon>Magnoliopsida</taxon>
        <taxon>Amborellales</taxon>
        <taxon>Amborellaceae</taxon>
        <taxon>Amborella</taxon>
    </lineage>
</organism>
<evidence type="ECO:0008006" key="8">
    <source>
        <dbReference type="Google" id="ProtNLM"/>
    </source>
</evidence>
<evidence type="ECO:0000256" key="4">
    <source>
        <dbReference type="ARBA" id="ARBA00023136"/>
    </source>
</evidence>
<reference evidence="7" key="1">
    <citation type="journal article" date="2013" name="Science">
        <title>The Amborella genome and the evolution of flowering plants.</title>
        <authorList>
            <consortium name="Amborella Genome Project"/>
        </authorList>
    </citation>
    <scope>NUCLEOTIDE SEQUENCE [LARGE SCALE GENOMIC DNA]</scope>
</reference>
<dbReference type="InterPro" id="IPR037185">
    <property type="entry name" value="EmrE-like"/>
</dbReference>
<keyword evidence="2 5" id="KW-0812">Transmembrane</keyword>
<dbReference type="AlphaFoldDB" id="U5CY34"/>
<dbReference type="Gramene" id="ERN18261">
    <property type="protein sequence ID" value="ERN18261"/>
    <property type="gene ID" value="AMTR_s00055p00122480"/>
</dbReference>
<evidence type="ECO:0000313" key="6">
    <source>
        <dbReference type="EMBL" id="ERN18261.1"/>
    </source>
</evidence>
<gene>
    <name evidence="6" type="ORF">AMTR_s00055p00122480</name>
</gene>
<protein>
    <recommendedName>
        <fullName evidence="8">WAT1-related protein</fullName>
    </recommendedName>
</protein>
<sequence length="130" mass="14243">MQGILCSGLSFFLLSWSLKEKGPVYTAAFAPLSTVIVATLEPLTLRVDLHIGSVVGMVVVFCGLYIVLWGRAKDDNGKQKVLPTQIRDEYSQTVEETEGEMNVVEMKEVEKIGNKCNIGIAGPITLQVQQ</sequence>
<keyword evidence="7" id="KW-1185">Reference proteome</keyword>
<dbReference type="PANTHER" id="PTHR31218">
    <property type="entry name" value="WAT1-RELATED PROTEIN"/>
    <property type="match status" value="1"/>
</dbReference>
<dbReference type="InterPro" id="IPR030184">
    <property type="entry name" value="WAT1-related"/>
</dbReference>
<evidence type="ECO:0000256" key="2">
    <source>
        <dbReference type="ARBA" id="ARBA00022692"/>
    </source>
</evidence>
<proteinExistence type="predicted"/>
<evidence type="ECO:0000256" key="1">
    <source>
        <dbReference type="ARBA" id="ARBA00004141"/>
    </source>
</evidence>
<dbReference type="GO" id="GO:0016020">
    <property type="term" value="C:membrane"/>
    <property type="evidence" value="ECO:0007669"/>
    <property type="project" value="InterPro"/>
</dbReference>
<name>U5CY34_AMBTC</name>
<keyword evidence="4 5" id="KW-0472">Membrane</keyword>
<dbReference type="Proteomes" id="UP000017836">
    <property type="component" value="Unassembled WGS sequence"/>
</dbReference>
<dbReference type="GO" id="GO:0022857">
    <property type="term" value="F:transmembrane transporter activity"/>
    <property type="evidence" value="ECO:0007669"/>
    <property type="project" value="InterPro"/>
</dbReference>
<feature type="transmembrane region" description="Helical" evidence="5">
    <location>
        <begin position="49"/>
        <end position="70"/>
    </location>
</feature>
<dbReference type="HOGENOM" id="CLU_025359_5_2_1"/>
<evidence type="ECO:0000256" key="3">
    <source>
        <dbReference type="ARBA" id="ARBA00022989"/>
    </source>
</evidence>
<dbReference type="EMBL" id="KI392237">
    <property type="protein sequence ID" value="ERN18261.1"/>
    <property type="molecule type" value="Genomic_DNA"/>
</dbReference>